<dbReference type="InterPro" id="IPR036265">
    <property type="entry name" value="HIT-like_sf"/>
</dbReference>
<protein>
    <recommendedName>
        <fullName evidence="4">Galactose-1-phosphate uridylyltransferase</fullName>
        <ecNumber evidence="4">2.7.7.12</ecNumber>
    </recommendedName>
</protein>
<dbReference type="STRING" id="1798561.A3B87_01710"/>
<dbReference type="InterPro" id="IPR053177">
    <property type="entry name" value="ADP-glucose_phosphorylase"/>
</dbReference>
<dbReference type="SUPFAM" id="SSF54197">
    <property type="entry name" value="HIT-like"/>
    <property type="match status" value="2"/>
</dbReference>
<dbReference type="InterPro" id="IPR005849">
    <property type="entry name" value="GalP_Utransf_N"/>
</dbReference>
<dbReference type="AlphaFoldDB" id="A0A1F6FN65"/>
<name>A0A1F6FN65_9BACT</name>
<dbReference type="PIRSF" id="PIRSF000808">
    <property type="entry name" value="GalT"/>
    <property type="match status" value="1"/>
</dbReference>
<organism evidence="8 9">
    <name type="scientific">Candidatus Kuenenbacteria bacterium RIFCSPHIGHO2_02_FULL_39_13</name>
    <dbReference type="NCBI Taxonomy" id="1798561"/>
    <lineage>
        <taxon>Bacteria</taxon>
        <taxon>Candidatus Kueneniibacteriota</taxon>
    </lineage>
</organism>
<evidence type="ECO:0000256" key="3">
    <source>
        <dbReference type="ARBA" id="ARBA00023277"/>
    </source>
</evidence>
<proteinExistence type="predicted"/>
<keyword evidence="6" id="KW-0479">Metal-binding</keyword>
<comment type="caution">
    <text evidence="8">The sequence shown here is derived from an EMBL/GenBank/DDBJ whole genome shotgun (WGS) entry which is preliminary data.</text>
</comment>
<sequence length="317" mass="36804">MPKKEQFIQSEVREDKIHDRFVIMAPGRSKRPKDVGEEEKFSKKQIEAEKKACVFCPGNQKKVPGLYFAGDKNNWQVKVVKNIFPAVTPENEQAYGYQEVVIETPEHYKETGDLPLDHWIAIMESYINRTGELSKDKKIQYILIFKNKGGKAGASLHHAHSQIFAAGFTPPHIINKLTKAQEYRIEHGNCYYCDLIKKEEKGPRFIMADDKAVAFTPYASIYQYEAWIIPRNHLDNITVLDRQEITSMAKMMKYIVTKLNKLEISYNMYLHQSITDKDEHFYIRICPRRSTWAGVEMGSRIIINTVSPEDAAEFYRK</sequence>
<evidence type="ECO:0000313" key="9">
    <source>
        <dbReference type="Proteomes" id="UP000179136"/>
    </source>
</evidence>
<evidence type="ECO:0000256" key="1">
    <source>
        <dbReference type="ARBA" id="ARBA00022679"/>
    </source>
</evidence>
<dbReference type="EC" id="2.7.7.12" evidence="4"/>
<dbReference type="GO" id="GO:0006012">
    <property type="term" value="P:galactose metabolic process"/>
    <property type="evidence" value="ECO:0007669"/>
    <property type="project" value="UniProtKB-UniRule"/>
</dbReference>
<evidence type="ECO:0000259" key="7">
    <source>
        <dbReference type="Pfam" id="PF01087"/>
    </source>
</evidence>
<dbReference type="Gene3D" id="3.30.428.10">
    <property type="entry name" value="HIT-like"/>
    <property type="match status" value="2"/>
</dbReference>
<accession>A0A1F6FN65</accession>
<evidence type="ECO:0000313" key="8">
    <source>
        <dbReference type="EMBL" id="OGG87304.1"/>
    </source>
</evidence>
<dbReference type="GO" id="GO:0008270">
    <property type="term" value="F:zinc ion binding"/>
    <property type="evidence" value="ECO:0007669"/>
    <property type="project" value="InterPro"/>
</dbReference>
<evidence type="ECO:0000256" key="6">
    <source>
        <dbReference type="PIRSR" id="PIRSR000808-3"/>
    </source>
</evidence>
<reference evidence="8 9" key="1">
    <citation type="journal article" date="2016" name="Nat. Commun.">
        <title>Thousands of microbial genomes shed light on interconnected biogeochemical processes in an aquifer system.</title>
        <authorList>
            <person name="Anantharaman K."/>
            <person name="Brown C.T."/>
            <person name="Hug L.A."/>
            <person name="Sharon I."/>
            <person name="Castelle C.J."/>
            <person name="Probst A.J."/>
            <person name="Thomas B.C."/>
            <person name="Singh A."/>
            <person name="Wilkins M.J."/>
            <person name="Karaoz U."/>
            <person name="Brodie E.L."/>
            <person name="Williams K.H."/>
            <person name="Hubbard S.S."/>
            <person name="Banfield J.F."/>
        </authorList>
    </citation>
    <scope>NUCLEOTIDE SEQUENCE [LARGE SCALE GENOMIC DNA]</scope>
</reference>
<evidence type="ECO:0000256" key="4">
    <source>
        <dbReference type="NCBIfam" id="TIGR00209"/>
    </source>
</evidence>
<evidence type="ECO:0000256" key="2">
    <source>
        <dbReference type="ARBA" id="ARBA00022695"/>
    </source>
</evidence>
<feature type="binding site" evidence="6">
    <location>
        <position position="107"/>
    </location>
    <ligand>
        <name>Zn(2+)</name>
        <dbReference type="ChEBI" id="CHEBI:29105"/>
    </ligand>
</feature>
<feature type="binding site" evidence="6">
    <location>
        <position position="158"/>
    </location>
    <ligand>
        <name>Zn(2+)</name>
        <dbReference type="ChEBI" id="CHEBI:29105"/>
    </ligand>
</feature>
<keyword evidence="1 8" id="KW-0808">Transferase</keyword>
<gene>
    <name evidence="8" type="ORF">A3B87_01710</name>
</gene>
<feature type="binding site" evidence="6">
    <location>
        <position position="56"/>
    </location>
    <ligand>
        <name>Zn(2+)</name>
        <dbReference type="ChEBI" id="CHEBI:29105"/>
    </ligand>
</feature>
<keyword evidence="6" id="KW-0862">Zinc</keyword>
<dbReference type="InterPro" id="IPR001937">
    <property type="entry name" value="GalP_UDPtransf1"/>
</dbReference>
<dbReference type="PANTHER" id="PTHR42763">
    <property type="entry name" value="ADP-GLUCOSE PHOSPHORYLASE"/>
    <property type="match status" value="1"/>
</dbReference>
<feature type="active site" description="Tele-UMP-histidine intermediate" evidence="5">
    <location>
        <position position="160"/>
    </location>
</feature>
<dbReference type="PANTHER" id="PTHR42763:SF2">
    <property type="entry name" value="ADP-GLUCOSE PHOSPHORYLASE"/>
    <property type="match status" value="1"/>
</dbReference>
<comment type="cofactor">
    <cofactor evidence="6">
        <name>Zn(2+)</name>
        <dbReference type="ChEBI" id="CHEBI:29105"/>
    </cofactor>
    <text evidence="6">Binds 1 zinc ion per subunit.</text>
</comment>
<dbReference type="GO" id="GO:0008108">
    <property type="term" value="F:UDP-glucose:hexose-1-phosphate uridylyltransferase activity"/>
    <property type="evidence" value="ECO:0007669"/>
    <property type="project" value="UniProtKB-UniRule"/>
</dbReference>
<dbReference type="NCBIfam" id="TIGR00209">
    <property type="entry name" value="galT_1"/>
    <property type="match status" value="1"/>
</dbReference>
<evidence type="ECO:0000256" key="5">
    <source>
        <dbReference type="PIRSR" id="PIRSR000808-1"/>
    </source>
</evidence>
<dbReference type="EMBL" id="MFMW01000016">
    <property type="protein sequence ID" value="OGG87304.1"/>
    <property type="molecule type" value="Genomic_DNA"/>
</dbReference>
<keyword evidence="3" id="KW-0119">Carbohydrate metabolism</keyword>
<dbReference type="Pfam" id="PF01087">
    <property type="entry name" value="GalP_UDP_transf"/>
    <property type="match status" value="1"/>
</dbReference>
<feature type="binding site" evidence="6">
    <location>
        <position position="53"/>
    </location>
    <ligand>
        <name>Zn(2+)</name>
        <dbReference type="ChEBI" id="CHEBI:29105"/>
    </ligand>
</feature>
<keyword evidence="2 8" id="KW-0548">Nucleotidyltransferase</keyword>
<dbReference type="Proteomes" id="UP000179136">
    <property type="component" value="Unassembled WGS sequence"/>
</dbReference>
<feature type="domain" description="Galactose-1-phosphate uridyl transferase N-terminal" evidence="7">
    <location>
        <begin position="6"/>
        <end position="170"/>
    </location>
</feature>